<dbReference type="InterPro" id="IPR002035">
    <property type="entry name" value="VWF_A"/>
</dbReference>
<dbReference type="Gene3D" id="3.40.50.410">
    <property type="entry name" value="von Willebrand factor, type A domain"/>
    <property type="match status" value="2"/>
</dbReference>
<dbReference type="PROSITE" id="PS50234">
    <property type="entry name" value="VWFA"/>
    <property type="match status" value="1"/>
</dbReference>
<proteinExistence type="predicted"/>
<dbReference type="InterPro" id="IPR036465">
    <property type="entry name" value="vWFA_dom_sf"/>
</dbReference>
<dbReference type="EMBL" id="CP013118">
    <property type="protein sequence ID" value="ALO14193.1"/>
    <property type="molecule type" value="Genomic_DNA"/>
</dbReference>
<dbReference type="KEGG" id="blq:L21SP5_00517"/>
<dbReference type="SMART" id="SM00327">
    <property type="entry name" value="VWA"/>
    <property type="match status" value="1"/>
</dbReference>
<dbReference type="SUPFAM" id="SSF53300">
    <property type="entry name" value="vWA-like"/>
    <property type="match status" value="1"/>
</dbReference>
<evidence type="ECO:0000313" key="3">
    <source>
        <dbReference type="Proteomes" id="UP000064893"/>
    </source>
</evidence>
<organism evidence="2 3">
    <name type="scientific">Salinivirga cyanobacteriivorans</name>
    <dbReference type="NCBI Taxonomy" id="1307839"/>
    <lineage>
        <taxon>Bacteria</taxon>
        <taxon>Pseudomonadati</taxon>
        <taxon>Bacteroidota</taxon>
        <taxon>Bacteroidia</taxon>
        <taxon>Bacteroidales</taxon>
        <taxon>Salinivirgaceae</taxon>
        <taxon>Salinivirga</taxon>
    </lineage>
</organism>
<dbReference type="InterPro" id="IPR051173">
    <property type="entry name" value="Ca_channel_alpha-2/delta"/>
</dbReference>
<gene>
    <name evidence="2" type="ORF">L21SP5_00517</name>
</gene>
<dbReference type="AlphaFoldDB" id="A0A0S2HVX8"/>
<dbReference type="PANTHER" id="PTHR10166">
    <property type="entry name" value="VOLTAGE-DEPENDENT CALCIUM CHANNEL SUBUNIT ALPHA-2/DELTA-RELATED"/>
    <property type="match status" value="1"/>
</dbReference>
<dbReference type="GO" id="GO:0005891">
    <property type="term" value="C:voltage-gated calcium channel complex"/>
    <property type="evidence" value="ECO:0007669"/>
    <property type="project" value="TreeGrafter"/>
</dbReference>
<accession>A0A0S2HVX8</accession>
<reference evidence="2 3" key="1">
    <citation type="submission" date="2015-11" db="EMBL/GenBank/DDBJ databases">
        <title>Description and complete genome sequence of a novel strain predominating in hypersaline microbial mats and representing a new family of the Bacteriodetes phylum.</title>
        <authorList>
            <person name="Spring S."/>
            <person name="Bunk B."/>
            <person name="Sproer C."/>
            <person name="Klenk H.-P."/>
        </authorList>
    </citation>
    <scope>NUCLEOTIDE SEQUENCE [LARGE SCALE GENOMIC DNA]</scope>
    <source>
        <strain evidence="2 3">L21-Spi-D4</strain>
    </source>
</reference>
<dbReference type="PANTHER" id="PTHR10166:SF37">
    <property type="entry name" value="STOLID, ISOFORM H"/>
    <property type="match status" value="1"/>
</dbReference>
<dbReference type="GO" id="GO:0005245">
    <property type="term" value="F:voltage-gated calcium channel activity"/>
    <property type="evidence" value="ECO:0007669"/>
    <property type="project" value="TreeGrafter"/>
</dbReference>
<evidence type="ECO:0000259" key="1">
    <source>
        <dbReference type="PROSITE" id="PS50234"/>
    </source>
</evidence>
<feature type="domain" description="VWFA" evidence="1">
    <location>
        <begin position="43"/>
        <end position="229"/>
    </location>
</feature>
<keyword evidence="3" id="KW-1185">Reference proteome</keyword>
<dbReference type="Proteomes" id="UP000064893">
    <property type="component" value="Chromosome"/>
</dbReference>
<sequence>MLGSNNFLSNIAYLLTMRKILLALAFLIIYSAAYNQQPERCTRILFVLDASRSMTGNWESARKIDVARRLLSKMVDSLDKKDNVEMALRVYGHQSYVPPQDCEDTRLEVPFAKNTAGRIQMKLKMLEPKGTTPIAYSLQQAAKDFPNDDCRNVIILITDGIEACEGDPCAVSRDLQKRGIILKPFVVGIGLDPDFKETFNCVGKYYDASNEDRFEDVMGVVISQALNNTTVQVNLLDAYGNPSETNVGMTFYDMFSKKPRYNYFHTINLKGVPDTIILDPLSDYRMVVHTLPPISKDSISISPGTHNIVGIDAPRGTLLLKRPKGAQYRNLQFLVEDLKGELVHVQSVERKERYITGYYNVEVLTLPRLRIDSVEISQSHTTKIQIPEPGIANFSAYQNGYCAVYVIQNDEVKWVANLPEDESFSSLVLLPGKYMAIYRPISAHNVLEAIKKEFEIKSGASVRVTFY</sequence>
<evidence type="ECO:0000313" key="2">
    <source>
        <dbReference type="EMBL" id="ALO14193.1"/>
    </source>
</evidence>
<dbReference type="Pfam" id="PF00092">
    <property type="entry name" value="VWA"/>
    <property type="match status" value="1"/>
</dbReference>
<name>A0A0S2HVX8_9BACT</name>
<dbReference type="STRING" id="1307839.L21SP5_00517"/>
<protein>
    <submittedName>
        <fullName evidence="2">Cobaltochelatase subunit</fullName>
    </submittedName>
</protein>